<feature type="region of interest" description="Disordered" evidence="7">
    <location>
        <begin position="1004"/>
        <end position="1029"/>
    </location>
</feature>
<dbReference type="GO" id="GO:0015344">
    <property type="term" value="F:siderophore uptake transmembrane transporter activity"/>
    <property type="evidence" value="ECO:0007669"/>
    <property type="project" value="TreeGrafter"/>
</dbReference>
<feature type="chain" id="PRO_5039893017" evidence="8">
    <location>
        <begin position="32"/>
        <end position="1134"/>
    </location>
</feature>
<dbReference type="SUPFAM" id="SSF56935">
    <property type="entry name" value="Porins"/>
    <property type="match status" value="1"/>
</dbReference>
<dbReference type="GO" id="GO:0044718">
    <property type="term" value="P:siderophore transmembrane transport"/>
    <property type="evidence" value="ECO:0007669"/>
    <property type="project" value="TreeGrafter"/>
</dbReference>
<proteinExistence type="predicted"/>
<dbReference type="AlphaFoldDB" id="A0A9J7BGN9"/>
<dbReference type="InterPro" id="IPR036942">
    <property type="entry name" value="Beta-barrel_TonB_sf"/>
</dbReference>
<dbReference type="EMBL" id="CP093313">
    <property type="protein sequence ID" value="UWZ81952.1"/>
    <property type="molecule type" value="Genomic_DNA"/>
</dbReference>
<dbReference type="InterPro" id="IPR039426">
    <property type="entry name" value="TonB-dep_rcpt-like"/>
</dbReference>
<evidence type="ECO:0000259" key="9">
    <source>
        <dbReference type="Pfam" id="PF25183"/>
    </source>
</evidence>
<dbReference type="RefSeq" id="WP_260790943.1">
    <property type="nucleotide sequence ID" value="NZ_CP093313.1"/>
</dbReference>
<dbReference type="SUPFAM" id="SSF49464">
    <property type="entry name" value="Carboxypeptidase regulatory domain-like"/>
    <property type="match status" value="1"/>
</dbReference>
<keyword evidence="10" id="KW-0378">Hydrolase</keyword>
<evidence type="ECO:0000256" key="4">
    <source>
        <dbReference type="ARBA" id="ARBA00022692"/>
    </source>
</evidence>
<dbReference type="Gene3D" id="2.40.170.20">
    <property type="entry name" value="TonB-dependent receptor, beta-barrel domain"/>
    <property type="match status" value="1"/>
</dbReference>
<accession>A0A9J7BGN9</accession>
<keyword evidence="6" id="KW-0998">Cell outer membrane</keyword>
<dbReference type="InterPro" id="IPR008969">
    <property type="entry name" value="CarboxyPept-like_regulatory"/>
</dbReference>
<keyword evidence="10" id="KW-0121">Carboxypeptidase</keyword>
<evidence type="ECO:0000256" key="6">
    <source>
        <dbReference type="ARBA" id="ARBA00023237"/>
    </source>
</evidence>
<evidence type="ECO:0000256" key="3">
    <source>
        <dbReference type="ARBA" id="ARBA00022452"/>
    </source>
</evidence>
<dbReference type="PANTHER" id="PTHR30069">
    <property type="entry name" value="TONB-DEPENDENT OUTER MEMBRANE RECEPTOR"/>
    <property type="match status" value="1"/>
</dbReference>
<name>A0A9J7BGN9_9BACT</name>
<keyword evidence="4" id="KW-0812">Transmembrane</keyword>
<keyword evidence="5" id="KW-0472">Membrane</keyword>
<dbReference type="PANTHER" id="PTHR30069:SF46">
    <property type="entry name" value="OAR PROTEIN"/>
    <property type="match status" value="1"/>
</dbReference>
<evidence type="ECO:0000256" key="5">
    <source>
        <dbReference type="ARBA" id="ARBA00023136"/>
    </source>
</evidence>
<keyword evidence="10" id="KW-0645">Protease</keyword>
<evidence type="ECO:0000256" key="1">
    <source>
        <dbReference type="ARBA" id="ARBA00004571"/>
    </source>
</evidence>
<feature type="signal peptide" evidence="8">
    <location>
        <begin position="1"/>
        <end position="31"/>
    </location>
</feature>
<keyword evidence="2" id="KW-0813">Transport</keyword>
<protein>
    <submittedName>
        <fullName evidence="10">Carboxypeptidase regulatory-like domain-containing protein</fullName>
    </submittedName>
</protein>
<dbReference type="GO" id="GO:0009279">
    <property type="term" value="C:cell outer membrane"/>
    <property type="evidence" value="ECO:0007669"/>
    <property type="project" value="UniProtKB-SubCell"/>
</dbReference>
<keyword evidence="3" id="KW-1134">Transmembrane beta strand</keyword>
<dbReference type="Pfam" id="PF25183">
    <property type="entry name" value="OMP_b-brl_4"/>
    <property type="match status" value="1"/>
</dbReference>
<dbReference type="Pfam" id="PF13620">
    <property type="entry name" value="CarboxypepD_reg"/>
    <property type="match status" value="1"/>
</dbReference>
<dbReference type="GO" id="GO:0004180">
    <property type="term" value="F:carboxypeptidase activity"/>
    <property type="evidence" value="ECO:0007669"/>
    <property type="project" value="UniProtKB-KW"/>
</dbReference>
<organism evidence="10 11">
    <name type="scientific">Occallatibacter riparius</name>
    <dbReference type="NCBI Taxonomy" id="1002689"/>
    <lineage>
        <taxon>Bacteria</taxon>
        <taxon>Pseudomonadati</taxon>
        <taxon>Acidobacteriota</taxon>
        <taxon>Terriglobia</taxon>
        <taxon>Terriglobales</taxon>
        <taxon>Acidobacteriaceae</taxon>
        <taxon>Occallatibacter</taxon>
    </lineage>
</organism>
<evidence type="ECO:0000256" key="7">
    <source>
        <dbReference type="SAM" id="MobiDB-lite"/>
    </source>
</evidence>
<feature type="domain" description="TonB-dependent transporter Oar-like beta-barrel" evidence="9">
    <location>
        <begin position="247"/>
        <end position="1116"/>
    </location>
</feature>
<evidence type="ECO:0000313" key="11">
    <source>
        <dbReference type="Proteomes" id="UP001059380"/>
    </source>
</evidence>
<reference evidence="10" key="1">
    <citation type="submission" date="2021-04" db="EMBL/GenBank/DDBJ databases">
        <title>Phylogenetic analysis of Acidobacteriaceae.</title>
        <authorList>
            <person name="Qiu L."/>
            <person name="Zhang Q."/>
        </authorList>
    </citation>
    <scope>NUCLEOTIDE SEQUENCE</scope>
    <source>
        <strain evidence="10">DSM 25168</strain>
    </source>
</reference>
<sequence length="1134" mass="122437">MRTTSLPRAAFLLCVLSFFLSIATISGYAQTAGAGTISGTVMDASQSVVSGASVTVLNSDTGATRTFTTNDQGIYVAPFLQPGHYTVQASAAGFGKVNATNLTLLVGQTLTINLSLSVESASTTVEVTSETPLLDTEKTEVSQVVDQHIIQNLPVNGRNWSDFVLLTPNVVPDGGSGLVSFHGISGLYNQNYVDGANNNQMLFSEARGRSSGAPFVYSLDAIKEFQAQTSTYSAEFGQAVGGQVNAITKNGTNNMHGDLFYYLRYPDLNALDPISKWSALYNNGNPFLLTQPIHQQQEFGGSVGGPIKKDKLFYFFTYDGFRRVGRVLYYQTNNVTTTPTGSYTDTSTISPTQCPLLRDAQGNLTNTPAITSAQCLSAIKFLQDLGGGSGEPPSRYARENLFFPRLDYQLNDKNLLYANFNFANFDSTNGYAPNPTYSNSSASTNGPTSYHERFLIAHWTSTLSSTAVNDFRFQWGRDLETAGANAPGPSIGMGAETYGMPNALPRIAEPDEHRLQFTDVFNKVHGRHTFKFGGDVNLVHEIMINLFQGGGIYSYSGNVTQEFQNWAADAFAGQAGDIDPYAGSHYNSFVQTIDQINPAKKAGADDFWMKMYDGFAEDTWKLRQNLTVNLGIRYDLQLTPDPEVPNTTSALAEHYNKTIKNVATRVQPRFGFSWNPYKGTVVRGGYGIFTGLNQGSTYYAMRVENGMYQINYNFSGCNQCLPSKGVPATPATLQFPDVPFLPPGPALSGALHPDGGTAPTVTPISGKGSASFHGLSPDFVPPITHEFALGVEQAMPGKFTLNIGYVGSRALRLPVFLDGNLVGQAPHGIRSYNVTDRFGKTTQMTVPYYLATDRIDPTLTSINAGFSVANAWYHSMAVTVRRPFNHGFEVLLNHTWSKSTDDDQVQGAFGTFYGGNPVLDPNNLKAEYGRSDLDVRNRFVGTLLWKPTITSDNPWVRHGVNGFTFSGTATEATGFPIVASMSAPSAVLKSSTPSAADGNIFGGAMSSSSGAPTTGRPPQIQRNSQPGPGIHNIDFRVTRDIPIHEQIYLQFIGEAFNVLNHTLVSGVATTYSTLSYPGANGCPATSAAPTDSQFAGCITPFVASNPASVFGAPTSTNNLLYGPRQLQLSAKLFF</sequence>
<evidence type="ECO:0000256" key="8">
    <source>
        <dbReference type="SAM" id="SignalP"/>
    </source>
</evidence>
<keyword evidence="11" id="KW-1185">Reference proteome</keyword>
<evidence type="ECO:0000256" key="2">
    <source>
        <dbReference type="ARBA" id="ARBA00022448"/>
    </source>
</evidence>
<dbReference type="Proteomes" id="UP001059380">
    <property type="component" value="Chromosome"/>
</dbReference>
<dbReference type="KEGG" id="orp:MOP44_15360"/>
<keyword evidence="8" id="KW-0732">Signal</keyword>
<evidence type="ECO:0000313" key="10">
    <source>
        <dbReference type="EMBL" id="UWZ81952.1"/>
    </source>
</evidence>
<dbReference type="InterPro" id="IPR057601">
    <property type="entry name" value="Oar-like_b-barrel"/>
</dbReference>
<gene>
    <name evidence="10" type="ORF">MOP44_15360</name>
</gene>
<comment type="subcellular location">
    <subcellularLocation>
        <location evidence="1">Cell outer membrane</location>
        <topology evidence="1">Multi-pass membrane protein</topology>
    </subcellularLocation>
</comment>
<dbReference type="Gene3D" id="2.60.40.1120">
    <property type="entry name" value="Carboxypeptidase-like, regulatory domain"/>
    <property type="match status" value="1"/>
</dbReference>